<dbReference type="CDD" id="cd07326">
    <property type="entry name" value="M56_BlaR1_MecR1_like"/>
    <property type="match status" value="1"/>
</dbReference>
<dbReference type="Pfam" id="PF01435">
    <property type="entry name" value="Peptidase_M48"/>
    <property type="match status" value="1"/>
</dbReference>
<dbReference type="RefSeq" id="WP_184390670.1">
    <property type="nucleotide sequence ID" value="NZ_JACHDB010000001.1"/>
</dbReference>
<comment type="similarity">
    <text evidence="6">Belongs to the peptidase M48 family.</text>
</comment>
<dbReference type="InterPro" id="IPR001915">
    <property type="entry name" value="Peptidase_M48"/>
</dbReference>
<comment type="caution">
    <text evidence="9">The sequence shown here is derived from an EMBL/GenBank/DDBJ whole genome shotgun (WGS) entry which is preliminary data.</text>
</comment>
<evidence type="ECO:0000313" key="10">
    <source>
        <dbReference type="Proteomes" id="UP000572635"/>
    </source>
</evidence>
<sequence>MIAVAAALAAALLLTVAGPALLGRAARAGGLRPGAMLGLWTLATAAWLLTWAAMLLMLVAEVMGSGVKGFVTACVTLFQAMRGNGAETWVAVLAPLTAAAVARLCWVLLRRGRDAARWRRDHHRRLAARARRRTLGGRPVWLVDADRPDAYCVPGRHAGVVVTRGALDALSAKEMRAVLAHEQAHLRGRHHLLVSWARLLNAAFPGVPLLRAAAREVPVLVEWAADDHAARSVGAASLLHALGAMAVPAERSPEALAASGACPVQRARRLLDPCRAGGGLRRRAAAVAAAAVLLLAPPALTLGAAAVTVATSPPCACTL</sequence>
<keyword evidence="3 6" id="KW-0378">Hydrolase</keyword>
<evidence type="ECO:0000256" key="6">
    <source>
        <dbReference type="RuleBase" id="RU003983"/>
    </source>
</evidence>
<keyword evidence="7" id="KW-0812">Transmembrane</keyword>
<dbReference type="InterPro" id="IPR052173">
    <property type="entry name" value="Beta-lactam_resp_regulator"/>
</dbReference>
<keyword evidence="7" id="KW-1133">Transmembrane helix</keyword>
<organism evidence="9 10">
    <name type="scientific">Nocardiopsis composta</name>
    <dbReference type="NCBI Taxonomy" id="157465"/>
    <lineage>
        <taxon>Bacteria</taxon>
        <taxon>Bacillati</taxon>
        <taxon>Actinomycetota</taxon>
        <taxon>Actinomycetes</taxon>
        <taxon>Streptosporangiales</taxon>
        <taxon>Nocardiopsidaceae</taxon>
        <taxon>Nocardiopsis</taxon>
    </lineage>
</organism>
<reference evidence="9 10" key="1">
    <citation type="submission" date="2020-08" db="EMBL/GenBank/DDBJ databases">
        <title>Sequencing the genomes of 1000 actinobacteria strains.</title>
        <authorList>
            <person name="Klenk H.-P."/>
        </authorList>
    </citation>
    <scope>NUCLEOTIDE SEQUENCE [LARGE SCALE GENOMIC DNA]</scope>
    <source>
        <strain evidence="9 10">DSM 44551</strain>
    </source>
</reference>
<keyword evidence="1 6" id="KW-0645">Protease</keyword>
<name>A0A7W8QKN8_9ACTN</name>
<dbReference type="GO" id="GO:0004222">
    <property type="term" value="F:metalloendopeptidase activity"/>
    <property type="evidence" value="ECO:0007669"/>
    <property type="project" value="InterPro"/>
</dbReference>
<dbReference type="Proteomes" id="UP000572635">
    <property type="component" value="Unassembled WGS sequence"/>
</dbReference>
<gene>
    <name evidence="9" type="ORF">HDA36_001340</name>
</gene>
<evidence type="ECO:0000256" key="4">
    <source>
        <dbReference type="ARBA" id="ARBA00022833"/>
    </source>
</evidence>
<evidence type="ECO:0000313" key="9">
    <source>
        <dbReference type="EMBL" id="MBB5431256.1"/>
    </source>
</evidence>
<keyword evidence="10" id="KW-1185">Reference proteome</keyword>
<evidence type="ECO:0000259" key="8">
    <source>
        <dbReference type="Pfam" id="PF01435"/>
    </source>
</evidence>
<keyword evidence="7" id="KW-0472">Membrane</keyword>
<evidence type="ECO:0000256" key="5">
    <source>
        <dbReference type="ARBA" id="ARBA00023049"/>
    </source>
</evidence>
<dbReference type="GO" id="GO:0006508">
    <property type="term" value="P:proteolysis"/>
    <property type="evidence" value="ECO:0007669"/>
    <property type="project" value="UniProtKB-KW"/>
</dbReference>
<dbReference type="AlphaFoldDB" id="A0A7W8QKN8"/>
<feature type="transmembrane region" description="Helical" evidence="7">
    <location>
        <begin position="89"/>
        <end position="109"/>
    </location>
</feature>
<dbReference type="Gene3D" id="3.30.2010.10">
    <property type="entry name" value="Metalloproteases ('zincins'), catalytic domain"/>
    <property type="match status" value="1"/>
</dbReference>
<feature type="domain" description="Peptidase M48" evidence="8">
    <location>
        <begin position="120"/>
        <end position="200"/>
    </location>
</feature>
<comment type="cofactor">
    <cofactor evidence="6">
        <name>Zn(2+)</name>
        <dbReference type="ChEBI" id="CHEBI:29105"/>
    </cofactor>
    <text evidence="6">Binds 1 zinc ion per subunit.</text>
</comment>
<dbReference type="GO" id="GO:0046872">
    <property type="term" value="F:metal ion binding"/>
    <property type="evidence" value="ECO:0007669"/>
    <property type="project" value="UniProtKB-KW"/>
</dbReference>
<keyword evidence="4 6" id="KW-0862">Zinc</keyword>
<keyword evidence="5 6" id="KW-0482">Metalloprotease</keyword>
<evidence type="ECO:0000256" key="7">
    <source>
        <dbReference type="SAM" id="Phobius"/>
    </source>
</evidence>
<proteinExistence type="inferred from homology"/>
<protein>
    <submittedName>
        <fullName evidence="9">Zn-dependent protease with chaperone function</fullName>
    </submittedName>
</protein>
<dbReference type="PANTHER" id="PTHR34978">
    <property type="entry name" value="POSSIBLE SENSOR-TRANSDUCER PROTEIN BLAR"/>
    <property type="match status" value="1"/>
</dbReference>
<dbReference type="EMBL" id="JACHDB010000001">
    <property type="protein sequence ID" value="MBB5431256.1"/>
    <property type="molecule type" value="Genomic_DNA"/>
</dbReference>
<evidence type="ECO:0000256" key="3">
    <source>
        <dbReference type="ARBA" id="ARBA00022801"/>
    </source>
</evidence>
<keyword evidence="2" id="KW-0479">Metal-binding</keyword>
<accession>A0A7W8QKN8</accession>
<dbReference type="PANTHER" id="PTHR34978:SF3">
    <property type="entry name" value="SLR0241 PROTEIN"/>
    <property type="match status" value="1"/>
</dbReference>
<evidence type="ECO:0000256" key="2">
    <source>
        <dbReference type="ARBA" id="ARBA00022723"/>
    </source>
</evidence>
<evidence type="ECO:0000256" key="1">
    <source>
        <dbReference type="ARBA" id="ARBA00022670"/>
    </source>
</evidence>
<feature type="transmembrane region" description="Helical" evidence="7">
    <location>
        <begin position="285"/>
        <end position="307"/>
    </location>
</feature>
<feature type="transmembrane region" description="Helical" evidence="7">
    <location>
        <begin position="35"/>
        <end position="59"/>
    </location>
</feature>